<name>A0AAE0GK79_9CHLO</name>
<dbReference type="Proteomes" id="UP001190700">
    <property type="component" value="Unassembled WGS sequence"/>
</dbReference>
<reference evidence="1 2" key="1">
    <citation type="journal article" date="2015" name="Genome Biol. Evol.">
        <title>Comparative Genomics of a Bacterivorous Green Alga Reveals Evolutionary Causalities and Consequences of Phago-Mixotrophic Mode of Nutrition.</title>
        <authorList>
            <person name="Burns J.A."/>
            <person name="Paasch A."/>
            <person name="Narechania A."/>
            <person name="Kim E."/>
        </authorList>
    </citation>
    <scope>NUCLEOTIDE SEQUENCE [LARGE SCALE GENOMIC DNA]</scope>
    <source>
        <strain evidence="1 2">PLY_AMNH</strain>
    </source>
</reference>
<dbReference type="AlphaFoldDB" id="A0AAE0GK79"/>
<dbReference type="Pfam" id="PF04749">
    <property type="entry name" value="PLAC8"/>
    <property type="match status" value="1"/>
</dbReference>
<evidence type="ECO:0000313" key="1">
    <source>
        <dbReference type="EMBL" id="KAK3279745.1"/>
    </source>
</evidence>
<protein>
    <submittedName>
        <fullName evidence="1">Uncharacterized protein</fullName>
    </submittedName>
</protein>
<dbReference type="EMBL" id="LGRX02004691">
    <property type="protein sequence ID" value="KAK3279745.1"/>
    <property type="molecule type" value="Genomic_DNA"/>
</dbReference>
<gene>
    <name evidence="1" type="ORF">CYMTET_12380</name>
</gene>
<dbReference type="NCBIfam" id="TIGR01571">
    <property type="entry name" value="A_thal_Cys_rich"/>
    <property type="match status" value="1"/>
</dbReference>
<organism evidence="1 2">
    <name type="scientific">Cymbomonas tetramitiformis</name>
    <dbReference type="NCBI Taxonomy" id="36881"/>
    <lineage>
        <taxon>Eukaryota</taxon>
        <taxon>Viridiplantae</taxon>
        <taxon>Chlorophyta</taxon>
        <taxon>Pyramimonadophyceae</taxon>
        <taxon>Pyramimonadales</taxon>
        <taxon>Pyramimonadaceae</taxon>
        <taxon>Cymbomonas</taxon>
    </lineage>
</organism>
<sequence length="115" mass="13003">MFGWFCYSCLAAENKAELDGRECHWCDCVMSGAPAVYYTRAQMRAKYALEQDPILDFTTACFFGPCVNCQTARILRQVTELDVQQDTMTKAPETQAMIVSEKQTNSQGERANEHS</sequence>
<keyword evidence="2" id="KW-1185">Reference proteome</keyword>
<evidence type="ECO:0000313" key="2">
    <source>
        <dbReference type="Proteomes" id="UP001190700"/>
    </source>
</evidence>
<proteinExistence type="predicted"/>
<accession>A0AAE0GK79</accession>
<comment type="caution">
    <text evidence="1">The sequence shown here is derived from an EMBL/GenBank/DDBJ whole genome shotgun (WGS) entry which is preliminary data.</text>
</comment>
<dbReference type="InterPro" id="IPR006461">
    <property type="entry name" value="PLAC_motif_containing"/>
</dbReference>